<dbReference type="CDD" id="cd00160">
    <property type="entry name" value="RhoGEF"/>
    <property type="match status" value="1"/>
</dbReference>
<dbReference type="PANTHER" id="PTHR47339:SF1">
    <property type="entry name" value="CELL DIVISION CONTROL PROTEIN 24"/>
    <property type="match status" value="1"/>
</dbReference>
<dbReference type="Pfam" id="PF00564">
    <property type="entry name" value="PB1"/>
    <property type="match status" value="1"/>
</dbReference>
<reference evidence="4" key="1">
    <citation type="submission" date="2016-07" db="EMBL/GenBank/DDBJ databases">
        <title>Multiple horizontal gene transfer events from other fungi enriched the ability of initially mycotrophic Trichoderma (Ascomycota) to feed on dead plant biomass.</title>
        <authorList>
            <consortium name="DOE Joint Genome Institute"/>
            <person name="Atanasova L."/>
            <person name="Chenthamara K."/>
            <person name="Zhang J."/>
            <person name="Grujic M."/>
            <person name="Henrissat B."/>
            <person name="Kuo A."/>
            <person name="Aerts A."/>
            <person name="Salamov A."/>
            <person name="Lipzen A."/>
            <person name="Labutti K."/>
            <person name="Barry K."/>
            <person name="Miao Y."/>
            <person name="Rahimi M.J."/>
            <person name="Shen Q."/>
            <person name="Grigoriev I.V."/>
            <person name="Kubicek C.P."/>
            <person name="Druzhinina I.S."/>
        </authorList>
    </citation>
    <scope>NUCLEOTIDE SEQUENCE [LARGE SCALE GENOMIC DNA]</scope>
    <source>
        <strain evidence="4">TUCIM 6016</strain>
    </source>
</reference>
<dbReference type="InterPro" id="IPR053026">
    <property type="entry name" value="CDC42_GEF"/>
</dbReference>
<dbReference type="CDD" id="cd05992">
    <property type="entry name" value="PB1"/>
    <property type="match status" value="1"/>
</dbReference>
<feature type="region of interest" description="Disordered" evidence="1">
    <location>
        <begin position="526"/>
        <end position="611"/>
    </location>
</feature>
<feature type="compositionally biased region" description="Polar residues" evidence="1">
    <location>
        <begin position="592"/>
        <end position="611"/>
    </location>
</feature>
<dbReference type="PROSITE" id="PS00741">
    <property type="entry name" value="DH_1"/>
    <property type="match status" value="1"/>
</dbReference>
<dbReference type="InterPro" id="IPR000270">
    <property type="entry name" value="PB1_dom"/>
</dbReference>
<proteinExistence type="predicted"/>
<dbReference type="GO" id="GO:0005085">
    <property type="term" value="F:guanyl-nucleotide exchange factor activity"/>
    <property type="evidence" value="ECO:0007669"/>
    <property type="project" value="InterPro"/>
</dbReference>
<sequence length="981" mass="107173">MSSSAPRTSQLSGSTYAGSSTSLTTLNSDMTVVANGPVVATSNIINQKADASRSLYQICISLKQRLAQVPGFEPFLENLDPTDPVDPLWNLFRSGYPLLLIYNSLQPAEPLSVDDANASDSKKSKIAIFKFVQACMKELQVPPSDSFVITDLMGNDTSGFVKVTQVVNYVLDLAEQRGHLLQLQPYPDGGPVEAGDGPKMTYRDHVVKELVDTERKYVQDLENLHDLKKALEQKGVIPGDVVHQIFLNINSILDFQRRFLIRVETTNSMPAATQRWGQPFVTHEEFFSIYQPFIANQRKAAQVAKEVFDQIQQSDHPVAADFNTLDGFLLKPMQRLVKYPLLLKDLAKKTEEQETKEDLLAGCEAAERVLQKANEAVNRDLLDDALEELIVRVDDWKSHKIESFGKLLLHGIYGVITGKSEQEKDYEIYLFECILLCCKEISPNKSKDKKDKARQQGPKTKNKNAKLQLKGRIFMTNVTDVVSLSKPGSHSVQIWWKGDPGVENFTIKFLTEEMMKKWANGLETQRKENAPRLASSPADDPTDFAWTRDNAGGLENPYLQQEDDDDDDIGPATAPAQFPMPASSFGGAIPRTASSTNLRELRQRSVTAETSATLASIARAPPPRFPMPMPPPPPVAPLSLQTASSMSIPSPGIRGGDSYFSPIGDSPASSRTSTTSGMFPPTSYPFPKAGTPQPGWDENNRYTAPAMPRAPSRDGTPPNAYPNGRNPRGPSLPPINAAAAAAAAAAANGSQRSRSYSTPDVNAQGQRRQPSQSNIPAVPGIPAHLHHPAHDSSIPRSQTGSPRNDAPGRTNTQSPGAQGIRVHKHSHSGSMGGTMAQFPTQPIYPRQNTPGPAIGANGTAGSRTNPTQSSSLTSPDVAMPTQLKVRVTCDTGNYVTLVVAFNITYQSLVDRIDAKLARFTSSSIAQGQLKLRYQDEDEDFVTIESDDDIQIAFMEFRDGMKNAFNPGVGEIELFCVGEMAP</sequence>
<dbReference type="FunFam" id="2.30.29.30:FF:000364">
    <property type="entry name" value="Rho guanyl nucleotide exchange factor"/>
    <property type="match status" value="1"/>
</dbReference>
<dbReference type="CDD" id="cd13246">
    <property type="entry name" value="PH_Scd1"/>
    <property type="match status" value="1"/>
</dbReference>
<dbReference type="EMBL" id="KZ680220">
    <property type="protein sequence ID" value="PTB63164.1"/>
    <property type="molecule type" value="Genomic_DNA"/>
</dbReference>
<dbReference type="SUPFAM" id="SSF48065">
    <property type="entry name" value="DBL homology domain (DH-domain)"/>
    <property type="match status" value="1"/>
</dbReference>
<dbReference type="Gene3D" id="1.20.900.10">
    <property type="entry name" value="Dbl homology (DH) domain"/>
    <property type="match status" value="1"/>
</dbReference>
<dbReference type="InterPro" id="IPR033511">
    <property type="entry name" value="Cdc24/Scd1_PH_dom"/>
</dbReference>
<dbReference type="InterPro" id="IPR001849">
    <property type="entry name" value="PH_domain"/>
</dbReference>
<dbReference type="GO" id="GO:0030010">
    <property type="term" value="P:establishment of cell polarity"/>
    <property type="evidence" value="ECO:0007669"/>
    <property type="project" value="TreeGrafter"/>
</dbReference>
<accession>A0A2T4B1H6</accession>
<dbReference type="InterPro" id="IPR011993">
    <property type="entry name" value="PH-like_dom_sf"/>
</dbReference>
<keyword evidence="4" id="KW-1185">Reference proteome</keyword>
<evidence type="ECO:0000256" key="1">
    <source>
        <dbReference type="SAM" id="MobiDB-lite"/>
    </source>
</evidence>
<dbReference type="SMART" id="SM00325">
    <property type="entry name" value="RhoGEF"/>
    <property type="match status" value="1"/>
</dbReference>
<gene>
    <name evidence="3" type="ORF">BBK36DRAFT_59863</name>
</gene>
<feature type="domain" description="DH" evidence="2">
    <location>
        <begin position="202"/>
        <end position="376"/>
    </location>
</feature>
<dbReference type="Gene3D" id="3.10.20.90">
    <property type="entry name" value="Phosphatidylinositol 3-kinase Catalytic Subunit, Chain A, domain 1"/>
    <property type="match status" value="1"/>
</dbReference>
<feature type="compositionally biased region" description="Low complexity" evidence="1">
    <location>
        <begin position="737"/>
        <end position="747"/>
    </location>
</feature>
<dbReference type="OrthoDB" id="1594986at2759"/>
<feature type="region of interest" description="Disordered" evidence="1">
    <location>
        <begin position="849"/>
        <end position="875"/>
    </location>
</feature>
<dbReference type="InterPro" id="IPR010481">
    <property type="entry name" value="Cdc24/Scd1_N"/>
</dbReference>
<dbReference type="Pfam" id="PF06395">
    <property type="entry name" value="CDC24"/>
    <property type="match status" value="1"/>
</dbReference>
<evidence type="ECO:0000259" key="2">
    <source>
        <dbReference type="PROSITE" id="PS50010"/>
    </source>
</evidence>
<feature type="compositionally biased region" description="Polar residues" evidence="1">
    <location>
        <begin position="859"/>
        <end position="874"/>
    </location>
</feature>
<dbReference type="GO" id="GO:0005737">
    <property type="term" value="C:cytoplasm"/>
    <property type="evidence" value="ECO:0007669"/>
    <property type="project" value="TreeGrafter"/>
</dbReference>
<dbReference type="InterPro" id="IPR035899">
    <property type="entry name" value="DBL_dom_sf"/>
</dbReference>
<feature type="compositionally biased region" description="Polar residues" evidence="1">
    <location>
        <begin position="748"/>
        <end position="775"/>
    </location>
</feature>
<dbReference type="SUPFAM" id="SSF50729">
    <property type="entry name" value="PH domain-like"/>
    <property type="match status" value="1"/>
</dbReference>
<dbReference type="GO" id="GO:0043332">
    <property type="term" value="C:mating projection tip"/>
    <property type="evidence" value="ECO:0007669"/>
    <property type="project" value="TreeGrafter"/>
</dbReference>
<dbReference type="SUPFAM" id="SSF54277">
    <property type="entry name" value="CAD &amp; PB1 domains"/>
    <property type="match status" value="1"/>
</dbReference>
<protein>
    <submittedName>
        <fullName evidence="3">Guanine-nucleotide dissociation stimulator</fullName>
    </submittedName>
</protein>
<dbReference type="InterPro" id="IPR001331">
    <property type="entry name" value="GDS_CDC24_CS"/>
</dbReference>
<name>A0A2T4B1H6_9HYPO</name>
<evidence type="ECO:0000313" key="4">
    <source>
        <dbReference type="Proteomes" id="UP000241546"/>
    </source>
</evidence>
<dbReference type="Pfam" id="PF00621">
    <property type="entry name" value="RhoGEF"/>
    <property type="match status" value="1"/>
</dbReference>
<dbReference type="Pfam" id="PF15411">
    <property type="entry name" value="PH_10"/>
    <property type="match status" value="1"/>
</dbReference>
<dbReference type="Gene3D" id="2.30.29.30">
    <property type="entry name" value="Pleckstrin-homology domain (PH domain)/Phosphotyrosine-binding domain (PTB)"/>
    <property type="match status" value="1"/>
</dbReference>
<feature type="region of interest" description="Disordered" evidence="1">
    <location>
        <begin position="635"/>
        <end position="831"/>
    </location>
</feature>
<dbReference type="PANTHER" id="PTHR47339">
    <property type="entry name" value="CELL DIVISION CONTROL PROTEIN 24"/>
    <property type="match status" value="1"/>
</dbReference>
<feature type="compositionally biased region" description="Polar residues" evidence="1">
    <location>
        <begin position="639"/>
        <end position="648"/>
    </location>
</feature>
<feature type="compositionally biased region" description="Polar residues" evidence="1">
    <location>
        <begin position="667"/>
        <end position="677"/>
    </location>
</feature>
<dbReference type="GO" id="GO:0035556">
    <property type="term" value="P:intracellular signal transduction"/>
    <property type="evidence" value="ECO:0007669"/>
    <property type="project" value="InterPro"/>
</dbReference>
<dbReference type="FunFam" id="3.10.20.90:FF:000176">
    <property type="entry name" value="Rho guanyl nucleotide exchange factor"/>
    <property type="match status" value="1"/>
</dbReference>
<dbReference type="AlphaFoldDB" id="A0A2T4B1H6"/>
<dbReference type="PROSITE" id="PS50010">
    <property type="entry name" value="DH_2"/>
    <property type="match status" value="1"/>
</dbReference>
<evidence type="ECO:0000313" key="3">
    <source>
        <dbReference type="EMBL" id="PTB63164.1"/>
    </source>
</evidence>
<dbReference type="GO" id="GO:0031106">
    <property type="term" value="P:septin ring organization"/>
    <property type="evidence" value="ECO:0007669"/>
    <property type="project" value="TreeGrafter"/>
</dbReference>
<dbReference type="SMART" id="SM00233">
    <property type="entry name" value="PH"/>
    <property type="match status" value="1"/>
</dbReference>
<dbReference type="InterPro" id="IPR000219">
    <property type="entry name" value="DH_dom"/>
</dbReference>
<dbReference type="RefSeq" id="XP_024746484.1">
    <property type="nucleotide sequence ID" value="XM_024898334.1"/>
</dbReference>
<dbReference type="GO" id="GO:0005634">
    <property type="term" value="C:nucleus"/>
    <property type="evidence" value="ECO:0007669"/>
    <property type="project" value="TreeGrafter"/>
</dbReference>
<dbReference type="GO" id="GO:0000935">
    <property type="term" value="C:division septum"/>
    <property type="evidence" value="ECO:0007669"/>
    <property type="project" value="TreeGrafter"/>
</dbReference>
<dbReference type="Proteomes" id="UP000241546">
    <property type="component" value="Unassembled WGS sequence"/>
</dbReference>
<organism evidence="3 4">
    <name type="scientific">Trichoderma citrinoviride</name>
    <dbReference type="NCBI Taxonomy" id="58853"/>
    <lineage>
        <taxon>Eukaryota</taxon>
        <taxon>Fungi</taxon>
        <taxon>Dikarya</taxon>
        <taxon>Ascomycota</taxon>
        <taxon>Pezizomycotina</taxon>
        <taxon>Sordariomycetes</taxon>
        <taxon>Hypocreomycetidae</taxon>
        <taxon>Hypocreales</taxon>
        <taxon>Hypocreaceae</taxon>
        <taxon>Trichoderma</taxon>
    </lineage>
</organism>
<dbReference type="GeneID" id="36606452"/>